<gene>
    <name evidence="6" type="ORF">SHI21_05895</name>
</gene>
<comment type="caution">
    <text evidence="6">The sequence shown here is derived from an EMBL/GenBank/DDBJ whole genome shotgun (WGS) entry which is preliminary data.</text>
</comment>
<organism evidence="6 7">
    <name type="scientific">Bacteriovorax antarcticus</name>
    <dbReference type="NCBI Taxonomy" id="3088717"/>
    <lineage>
        <taxon>Bacteria</taxon>
        <taxon>Pseudomonadati</taxon>
        <taxon>Bdellovibrionota</taxon>
        <taxon>Bacteriovoracia</taxon>
        <taxon>Bacteriovoracales</taxon>
        <taxon>Bacteriovoracaceae</taxon>
        <taxon>Bacteriovorax</taxon>
    </lineage>
</organism>
<evidence type="ECO:0000256" key="3">
    <source>
        <dbReference type="ARBA" id="ARBA00022989"/>
    </source>
</evidence>
<name>A0ABU5VRN5_9BACT</name>
<proteinExistence type="inferred from homology"/>
<protein>
    <submittedName>
        <fullName evidence="6">DUF1328 domain-containing protein</fullName>
    </submittedName>
</protein>
<reference evidence="6 7" key="1">
    <citation type="submission" date="2023-11" db="EMBL/GenBank/DDBJ databases">
        <title>A Novel Polar Bacteriovorax (B. antarcticus) Isolated from the Biocrust in Antarctica.</title>
        <authorList>
            <person name="Mun W."/>
            <person name="Choi S.Y."/>
            <person name="Mitchell R.J."/>
        </authorList>
    </citation>
    <scope>NUCLEOTIDE SEQUENCE [LARGE SCALE GENOMIC DNA]</scope>
    <source>
        <strain evidence="6 7">PP10</strain>
    </source>
</reference>
<keyword evidence="2 5" id="KW-0812">Transmembrane</keyword>
<sequence>MLRAAITFFVLGLVAMLFGAYGIAGVSIELGKVLLMVFIVLAILSFVVGLIRGNGSNRIP</sequence>
<evidence type="ECO:0000256" key="5">
    <source>
        <dbReference type="SAM" id="Phobius"/>
    </source>
</evidence>
<dbReference type="Proteomes" id="UP001302274">
    <property type="component" value="Unassembled WGS sequence"/>
</dbReference>
<dbReference type="HAMAP" id="MF_01361">
    <property type="entry name" value="UPF0391"/>
    <property type="match status" value="1"/>
</dbReference>
<feature type="transmembrane region" description="Helical" evidence="5">
    <location>
        <begin position="32"/>
        <end position="51"/>
    </location>
</feature>
<dbReference type="Pfam" id="PF07043">
    <property type="entry name" value="DUF1328"/>
    <property type="match status" value="1"/>
</dbReference>
<keyword evidence="7" id="KW-1185">Reference proteome</keyword>
<evidence type="ECO:0000313" key="6">
    <source>
        <dbReference type="EMBL" id="MEA9355720.1"/>
    </source>
</evidence>
<evidence type="ECO:0000256" key="4">
    <source>
        <dbReference type="ARBA" id="ARBA00023136"/>
    </source>
</evidence>
<keyword evidence="3 5" id="KW-1133">Transmembrane helix</keyword>
<evidence type="ECO:0000313" key="7">
    <source>
        <dbReference type="Proteomes" id="UP001302274"/>
    </source>
</evidence>
<dbReference type="PIRSF" id="PIRSF036466">
    <property type="entry name" value="UCP036466"/>
    <property type="match status" value="1"/>
</dbReference>
<evidence type="ECO:0000256" key="1">
    <source>
        <dbReference type="ARBA" id="ARBA00022475"/>
    </source>
</evidence>
<keyword evidence="4 5" id="KW-0472">Membrane</keyword>
<keyword evidence="1" id="KW-1003">Cell membrane</keyword>
<accession>A0ABU5VRN5</accession>
<dbReference type="RefSeq" id="WP_323575348.1">
    <property type="nucleotide sequence ID" value="NZ_JAYGJQ010000001.1"/>
</dbReference>
<evidence type="ECO:0000256" key="2">
    <source>
        <dbReference type="ARBA" id="ARBA00022692"/>
    </source>
</evidence>
<dbReference type="InterPro" id="IPR009760">
    <property type="entry name" value="DUF1328"/>
</dbReference>
<dbReference type="EMBL" id="JAYGJQ010000001">
    <property type="protein sequence ID" value="MEA9355720.1"/>
    <property type="molecule type" value="Genomic_DNA"/>
</dbReference>